<dbReference type="Pfam" id="PF04828">
    <property type="entry name" value="GFA"/>
    <property type="match status" value="1"/>
</dbReference>
<feature type="domain" description="CENP-V/GFA" evidence="5">
    <location>
        <begin position="4"/>
        <end position="122"/>
    </location>
</feature>
<evidence type="ECO:0000256" key="4">
    <source>
        <dbReference type="ARBA" id="ARBA00023239"/>
    </source>
</evidence>
<gene>
    <name evidence="6" type="ORF">TWF696_001156</name>
</gene>
<dbReference type="InterPro" id="IPR006913">
    <property type="entry name" value="CENP-V/GFA"/>
</dbReference>
<evidence type="ECO:0000259" key="5">
    <source>
        <dbReference type="PROSITE" id="PS51891"/>
    </source>
</evidence>
<keyword evidence="4" id="KW-0456">Lyase</keyword>
<accession>A0AAV9VH40</accession>
<dbReference type="Proteomes" id="UP001375240">
    <property type="component" value="Unassembled WGS sequence"/>
</dbReference>
<dbReference type="EMBL" id="JAVHNQ010000001">
    <property type="protein sequence ID" value="KAK6360037.1"/>
    <property type="molecule type" value="Genomic_DNA"/>
</dbReference>
<dbReference type="InterPro" id="IPR011057">
    <property type="entry name" value="Mss4-like_sf"/>
</dbReference>
<evidence type="ECO:0000256" key="2">
    <source>
        <dbReference type="ARBA" id="ARBA00022723"/>
    </source>
</evidence>
<evidence type="ECO:0000313" key="6">
    <source>
        <dbReference type="EMBL" id="KAK6360037.1"/>
    </source>
</evidence>
<name>A0AAV9VH40_9PEZI</name>
<keyword evidence="2" id="KW-0479">Metal-binding</keyword>
<keyword evidence="7" id="KW-1185">Reference proteome</keyword>
<organism evidence="6 7">
    <name type="scientific">Orbilia brochopaga</name>
    <dbReference type="NCBI Taxonomy" id="3140254"/>
    <lineage>
        <taxon>Eukaryota</taxon>
        <taxon>Fungi</taxon>
        <taxon>Dikarya</taxon>
        <taxon>Ascomycota</taxon>
        <taxon>Pezizomycotina</taxon>
        <taxon>Orbiliomycetes</taxon>
        <taxon>Orbiliales</taxon>
        <taxon>Orbiliaceae</taxon>
        <taxon>Orbilia</taxon>
    </lineage>
</organism>
<proteinExistence type="inferred from homology"/>
<dbReference type="PROSITE" id="PS51891">
    <property type="entry name" value="CENP_V_GFA"/>
    <property type="match status" value="1"/>
</dbReference>
<protein>
    <recommendedName>
        <fullName evidence="5">CENP-V/GFA domain-containing protein</fullName>
    </recommendedName>
</protein>
<comment type="similarity">
    <text evidence="1">Belongs to the Gfa family.</text>
</comment>
<dbReference type="GO" id="GO:0016846">
    <property type="term" value="F:carbon-sulfur lyase activity"/>
    <property type="evidence" value="ECO:0007669"/>
    <property type="project" value="InterPro"/>
</dbReference>
<dbReference type="Gene3D" id="3.90.1590.10">
    <property type="entry name" value="glutathione-dependent formaldehyde- activating enzyme (gfa)"/>
    <property type="match status" value="1"/>
</dbReference>
<evidence type="ECO:0000256" key="3">
    <source>
        <dbReference type="ARBA" id="ARBA00022833"/>
    </source>
</evidence>
<sequence>MLTYTGKCHCGQTEWEVVTDDKIEGHILCHCSACKKLSGGEYTLNIVVPKDQCKLTKGELKEYVYKGDSGNEVICYYCPNCTTHPWHHQKVQGEKFVVRSGLLEGADSFGVFGEVYGKERWSFQPGVAKDLA</sequence>
<dbReference type="PANTHER" id="PTHR33337">
    <property type="entry name" value="GFA DOMAIN-CONTAINING PROTEIN"/>
    <property type="match status" value="1"/>
</dbReference>
<dbReference type="GO" id="GO:0046872">
    <property type="term" value="F:metal ion binding"/>
    <property type="evidence" value="ECO:0007669"/>
    <property type="project" value="UniProtKB-KW"/>
</dbReference>
<dbReference type="SUPFAM" id="SSF51316">
    <property type="entry name" value="Mss4-like"/>
    <property type="match status" value="1"/>
</dbReference>
<dbReference type="AlphaFoldDB" id="A0AAV9VH40"/>
<evidence type="ECO:0000313" key="7">
    <source>
        <dbReference type="Proteomes" id="UP001375240"/>
    </source>
</evidence>
<evidence type="ECO:0000256" key="1">
    <source>
        <dbReference type="ARBA" id="ARBA00005495"/>
    </source>
</evidence>
<reference evidence="6 7" key="1">
    <citation type="submission" date="2019-10" db="EMBL/GenBank/DDBJ databases">
        <authorList>
            <person name="Palmer J.M."/>
        </authorList>
    </citation>
    <scope>NUCLEOTIDE SEQUENCE [LARGE SCALE GENOMIC DNA]</scope>
    <source>
        <strain evidence="6 7">TWF696</strain>
    </source>
</reference>
<dbReference type="PANTHER" id="PTHR33337:SF30">
    <property type="entry name" value="DUF636 DOMAIN PROTEIN (AFU_ORTHOLOGUE AFUA_1G03180)"/>
    <property type="match status" value="1"/>
</dbReference>
<keyword evidence="3" id="KW-0862">Zinc</keyword>
<comment type="caution">
    <text evidence="6">The sequence shown here is derived from an EMBL/GenBank/DDBJ whole genome shotgun (WGS) entry which is preliminary data.</text>
</comment>